<dbReference type="SUPFAM" id="SSF49265">
    <property type="entry name" value="Fibronectin type III"/>
    <property type="match status" value="1"/>
</dbReference>
<feature type="chain" id="PRO_5046587476" evidence="4">
    <location>
        <begin position="34"/>
        <end position="863"/>
    </location>
</feature>
<dbReference type="InterPro" id="IPR028994">
    <property type="entry name" value="Integrin_alpha_N"/>
</dbReference>
<proteinExistence type="predicted"/>
<evidence type="ECO:0000259" key="5">
    <source>
        <dbReference type="PROSITE" id="PS50853"/>
    </source>
</evidence>
<dbReference type="InterPro" id="IPR021720">
    <property type="entry name" value="Malectin_dom"/>
</dbReference>
<dbReference type="PANTHER" id="PTHR36220:SF1">
    <property type="entry name" value="GAMMA TUBULIN COMPLEX COMPONENT C-TERMINAL DOMAIN-CONTAINING PROTEIN"/>
    <property type="match status" value="1"/>
</dbReference>
<dbReference type="NCBIfam" id="TIGR04183">
    <property type="entry name" value="Por_Secre_tail"/>
    <property type="match status" value="1"/>
</dbReference>
<dbReference type="PANTHER" id="PTHR36220">
    <property type="entry name" value="UNNAMED PRODUCT"/>
    <property type="match status" value="1"/>
</dbReference>
<dbReference type="InterPro" id="IPR013783">
    <property type="entry name" value="Ig-like_fold"/>
</dbReference>
<dbReference type="SUPFAM" id="SSF50965">
    <property type="entry name" value="Galactose oxidase, central domain"/>
    <property type="match status" value="1"/>
</dbReference>
<dbReference type="SUPFAM" id="SSF49785">
    <property type="entry name" value="Galactose-binding domain-like"/>
    <property type="match status" value="1"/>
</dbReference>
<dbReference type="CDD" id="cd00063">
    <property type="entry name" value="FN3"/>
    <property type="match status" value="1"/>
</dbReference>
<accession>A0ABT7CWE2</accession>
<dbReference type="InterPro" id="IPR015915">
    <property type="entry name" value="Kelch-typ_b-propeller"/>
</dbReference>
<dbReference type="Pfam" id="PF11721">
    <property type="entry name" value="Malectin"/>
    <property type="match status" value="1"/>
</dbReference>
<dbReference type="InterPro" id="IPR026444">
    <property type="entry name" value="Secre_tail"/>
</dbReference>
<feature type="domain" description="Fibronectin type-III" evidence="5">
    <location>
        <begin position="422"/>
        <end position="518"/>
    </location>
</feature>
<dbReference type="InterPro" id="IPR015919">
    <property type="entry name" value="Cadherin-like_sf"/>
</dbReference>
<evidence type="ECO:0000256" key="2">
    <source>
        <dbReference type="ARBA" id="ARBA00022737"/>
    </source>
</evidence>
<reference evidence="6 7" key="1">
    <citation type="submission" date="2023-05" db="EMBL/GenBank/DDBJ databases">
        <authorList>
            <person name="Zhang X."/>
        </authorList>
    </citation>
    <scope>NUCLEOTIDE SEQUENCE [LARGE SCALE GENOMIC DNA]</scope>
    <source>
        <strain evidence="6 7">DM2B3-1</strain>
    </source>
</reference>
<sequence>MALFTLLCRWFAFRLLQVGLVLMACMFSLATLAQPTPEQVAKLVASDGNSYEYFARSIAVSGNTALISAGNEYTESVVYVFTLNNGVWSQTQKLIASDGTVSDSFGQSVYLLGNTALIGAPGHDANGIQDKGSAYVFTLNNGVWSQTQKLTASDGQAGDQFGYSVALSGNTALIGAKFDDIGDQYDQGSVYTFIQSGNNWTQTAKLVASDGFYGDNFGHSVDLSGQTAIIGAVDDNNGVGRTYVFTLSSGGWTQTARLEPSDWGDVGYYGHSVAIDGNTIIVGAYLDDAQGNLYQGSAYVFTLNNGVWSQTQKLTASDGQAGDQFGYSVALSADTAVIGAYRDQVGSNRYQGSGYVFALNNGSWQQVAKFTASDGTADDSFGSSVVIEGSTAIIGAIEDNSYQGSAYIYNLTTLTVPSVPATPGGLVARFASQTADTSTIQLSWQDNSFNEQGFVVEVSTDGFVNRSVDTLPSNSTQYNYQIARGESDSLYSFRLLAYNSLGASPYSNTDTTTVVAQGVNLAPVLARIGNKTVLIGQTIAFTALATDADSDQNLSFSLIDPVQGASINSSTGDFSFTPVQPGTYVFKVRVTDNGTTPLSDEEQFQIFVQEVALRIDCGSSNSITIGSKTFQADGYVTSNSIARTFTTGDIAGTTEDVIYKSMRSGDSFAYYIPVANGRYQVELNFAELYFTQVGERVFSVNIEGGKTELVNFDVIAQAGGKNRAVSRSFPISVTDENLAIIFSSQVSKAMISAIQITPIPANPSARVDDQEQATDPLAGSLIAYPNPFTNQLTVSLTTPQPGKVTLSLTDLRGQVLYRMQYQHIGKDRPVQISLPDVMLAPGLYLLQATNADGHQQVVKVVRQ</sequence>
<keyword evidence="2" id="KW-0677">Repeat</keyword>
<dbReference type="PROSITE" id="PS50853">
    <property type="entry name" value="FN3"/>
    <property type="match status" value="1"/>
</dbReference>
<dbReference type="InterPro" id="IPR013519">
    <property type="entry name" value="Int_alpha_beta-p"/>
</dbReference>
<dbReference type="SUPFAM" id="SSF117281">
    <property type="entry name" value="Kelch motif"/>
    <property type="match status" value="1"/>
</dbReference>
<dbReference type="SUPFAM" id="SSF49313">
    <property type="entry name" value="Cadherin-like"/>
    <property type="match status" value="1"/>
</dbReference>
<keyword evidence="1 4" id="KW-0732">Signal</keyword>
<dbReference type="Gene3D" id="2.130.10.130">
    <property type="entry name" value="Integrin alpha, N-terminal"/>
    <property type="match status" value="2"/>
</dbReference>
<name>A0ABT7CWE2_9BACT</name>
<dbReference type="Pfam" id="PF18962">
    <property type="entry name" value="Por_Secre_tail"/>
    <property type="match status" value="1"/>
</dbReference>
<dbReference type="Gene3D" id="2.60.40.10">
    <property type="entry name" value="Immunoglobulins"/>
    <property type="match status" value="2"/>
</dbReference>
<dbReference type="Pfam" id="PF14312">
    <property type="entry name" value="FG-GAP_2"/>
    <property type="match status" value="7"/>
</dbReference>
<keyword evidence="3" id="KW-0325">Glycoprotein</keyword>
<dbReference type="InterPro" id="IPR036116">
    <property type="entry name" value="FN3_sf"/>
</dbReference>
<organism evidence="6 7">
    <name type="scientific">Xanthocytophaga flava</name>
    <dbReference type="NCBI Taxonomy" id="3048013"/>
    <lineage>
        <taxon>Bacteria</taxon>
        <taxon>Pseudomonadati</taxon>
        <taxon>Bacteroidota</taxon>
        <taxon>Cytophagia</taxon>
        <taxon>Cytophagales</taxon>
        <taxon>Rhodocytophagaceae</taxon>
        <taxon>Xanthocytophaga</taxon>
    </lineage>
</organism>
<evidence type="ECO:0000313" key="7">
    <source>
        <dbReference type="Proteomes" id="UP001228581"/>
    </source>
</evidence>
<evidence type="ECO:0000256" key="4">
    <source>
        <dbReference type="SAM" id="SignalP"/>
    </source>
</evidence>
<gene>
    <name evidence="6" type="ORF">QNI19_34445</name>
</gene>
<dbReference type="InterPro" id="IPR003961">
    <property type="entry name" value="FN3_dom"/>
</dbReference>
<dbReference type="PROSITE" id="PS51470">
    <property type="entry name" value="FG_GAP"/>
    <property type="match status" value="1"/>
</dbReference>
<dbReference type="InterPro" id="IPR008979">
    <property type="entry name" value="Galactose-bd-like_sf"/>
</dbReference>
<dbReference type="EMBL" id="JASJOT010000040">
    <property type="protein sequence ID" value="MDJ1498094.1"/>
    <property type="molecule type" value="Genomic_DNA"/>
</dbReference>
<dbReference type="CDD" id="cd11304">
    <property type="entry name" value="Cadherin_repeat"/>
    <property type="match status" value="1"/>
</dbReference>
<dbReference type="Proteomes" id="UP001228581">
    <property type="component" value="Unassembled WGS sequence"/>
</dbReference>
<dbReference type="InterPro" id="IPR013517">
    <property type="entry name" value="FG-GAP"/>
</dbReference>
<dbReference type="Gene3D" id="2.60.120.430">
    <property type="entry name" value="Galactose-binding lectin"/>
    <property type="match status" value="1"/>
</dbReference>
<evidence type="ECO:0000256" key="3">
    <source>
        <dbReference type="ARBA" id="ARBA00023180"/>
    </source>
</evidence>
<evidence type="ECO:0000256" key="1">
    <source>
        <dbReference type="ARBA" id="ARBA00022729"/>
    </source>
</evidence>
<evidence type="ECO:0000313" key="6">
    <source>
        <dbReference type="EMBL" id="MDJ1498094.1"/>
    </source>
</evidence>
<feature type="signal peptide" evidence="4">
    <location>
        <begin position="1"/>
        <end position="33"/>
    </location>
</feature>
<dbReference type="RefSeq" id="WP_314004271.1">
    <property type="nucleotide sequence ID" value="NZ_JASJOT010000040.1"/>
</dbReference>
<keyword evidence="7" id="KW-1185">Reference proteome</keyword>
<comment type="caution">
    <text evidence="6">The sequence shown here is derived from an EMBL/GenBank/DDBJ whole genome shotgun (WGS) entry which is preliminary data.</text>
</comment>
<protein>
    <submittedName>
        <fullName evidence="6">Malectin domain-containing carbohydrate-binding protein</fullName>
    </submittedName>
</protein>
<dbReference type="InterPro" id="IPR011043">
    <property type="entry name" value="Gal_Oxase/kelch_b-propeller"/>
</dbReference>